<evidence type="ECO:0000313" key="1">
    <source>
        <dbReference type="EMBL" id="EEN82132.1"/>
    </source>
</evidence>
<sequence length="97" mass="11188">MKQKKVRVIRILCFRLAANLFSSFTLYSGERFTIERTNQEGKKIAIAPLSHQQIYIFLTTSCATLSFSFLAREVLSSTPIDSRFYPTSPRKVTEYDI</sequence>
<protein>
    <submittedName>
        <fullName evidence="1">Uncharacterized protein</fullName>
    </submittedName>
</protein>
<evidence type="ECO:0000313" key="2">
    <source>
        <dbReference type="Proteomes" id="UP000004295"/>
    </source>
</evidence>
<dbReference type="EMBL" id="ACNN01000032">
    <property type="protein sequence ID" value="EEN82132.1"/>
    <property type="molecule type" value="Genomic_DNA"/>
</dbReference>
<dbReference type="AlphaFoldDB" id="C3JCE9"/>
<name>C3JCE9_POREA</name>
<proteinExistence type="predicted"/>
<dbReference type="Proteomes" id="UP000004295">
    <property type="component" value="Unassembled WGS sequence"/>
</dbReference>
<dbReference type="STRING" id="553175.POREN0001_0094"/>
<accession>C3JCE9</accession>
<gene>
    <name evidence="1" type="ORF">POREN0001_0094</name>
</gene>
<organism evidence="1 2">
    <name type="scientific">Porphyromonas endodontalis (strain ATCC 35406 / DSM 24491 / JCM 8526 / CCUG 16442 / BCRC 14492 / NCTC 13058 / HG 370)</name>
    <name type="common">Bacteroides endodontalis</name>
    <dbReference type="NCBI Taxonomy" id="553175"/>
    <lineage>
        <taxon>Bacteria</taxon>
        <taxon>Pseudomonadati</taxon>
        <taxon>Bacteroidota</taxon>
        <taxon>Bacteroidia</taxon>
        <taxon>Bacteroidales</taxon>
        <taxon>Porphyromonadaceae</taxon>
        <taxon>Porphyromonas</taxon>
    </lineage>
</organism>
<reference evidence="1 2" key="1">
    <citation type="submission" date="2009-04" db="EMBL/GenBank/DDBJ databases">
        <authorList>
            <person name="Sebastian Y."/>
            <person name="Madupu R."/>
            <person name="Durkin A.S."/>
            <person name="Torralba M."/>
            <person name="Methe B."/>
            <person name="Sutton G.G."/>
            <person name="Strausberg R.L."/>
            <person name="Nelson K.E."/>
        </authorList>
    </citation>
    <scope>NUCLEOTIDE SEQUENCE [LARGE SCALE GENOMIC DNA]</scope>
    <source>
        <strain evidence="2">ATCC 35406 / BCRC 14492 / JCM 8526 / NCTC 13058 / HG 370</strain>
    </source>
</reference>
<keyword evidence="2" id="KW-1185">Reference proteome</keyword>
<comment type="caution">
    <text evidence="1">The sequence shown here is derived from an EMBL/GenBank/DDBJ whole genome shotgun (WGS) entry which is preliminary data.</text>
</comment>